<accession>A0ABV7ET77</accession>
<name>A0ABV7ET77_9GAMM</name>
<evidence type="ECO:0000256" key="1">
    <source>
        <dbReference type="SAM" id="SignalP"/>
    </source>
</evidence>
<protein>
    <submittedName>
        <fullName evidence="2">DUF3613 domain-containing protein</fullName>
    </submittedName>
</protein>
<dbReference type="InterPro" id="IPR022053">
    <property type="entry name" value="DUF3613"/>
</dbReference>
<evidence type="ECO:0000313" key="3">
    <source>
        <dbReference type="Proteomes" id="UP001595462"/>
    </source>
</evidence>
<organism evidence="2 3">
    <name type="scientific">Salinisphaera aquimarina</name>
    <dbReference type="NCBI Taxonomy" id="2094031"/>
    <lineage>
        <taxon>Bacteria</taxon>
        <taxon>Pseudomonadati</taxon>
        <taxon>Pseudomonadota</taxon>
        <taxon>Gammaproteobacteria</taxon>
        <taxon>Salinisphaerales</taxon>
        <taxon>Salinisphaeraceae</taxon>
        <taxon>Salinisphaera</taxon>
    </lineage>
</organism>
<dbReference type="EMBL" id="JBHRSS010000009">
    <property type="protein sequence ID" value="MFC3105997.1"/>
    <property type="molecule type" value="Genomic_DNA"/>
</dbReference>
<proteinExistence type="predicted"/>
<reference evidence="3" key="1">
    <citation type="journal article" date="2019" name="Int. J. Syst. Evol. Microbiol.">
        <title>The Global Catalogue of Microorganisms (GCM) 10K type strain sequencing project: providing services to taxonomists for standard genome sequencing and annotation.</title>
        <authorList>
            <consortium name="The Broad Institute Genomics Platform"/>
            <consortium name="The Broad Institute Genome Sequencing Center for Infectious Disease"/>
            <person name="Wu L."/>
            <person name="Ma J."/>
        </authorList>
    </citation>
    <scope>NUCLEOTIDE SEQUENCE [LARGE SCALE GENOMIC DNA]</scope>
    <source>
        <strain evidence="3">KCTC 52640</strain>
    </source>
</reference>
<sequence>MKDQWVAVMLMGACAVAAGSAHAGDVNDIGPTVENALEMQSSGGQAAPTRPMLKDVADRTYERYLESFTYPIPEQFDRDASFSADGNG</sequence>
<gene>
    <name evidence="2" type="ORF">ACFOSU_19175</name>
</gene>
<dbReference type="RefSeq" id="WP_380691553.1">
    <property type="nucleotide sequence ID" value="NZ_JBHRSS010000009.1"/>
</dbReference>
<comment type="caution">
    <text evidence="2">The sequence shown here is derived from an EMBL/GenBank/DDBJ whole genome shotgun (WGS) entry which is preliminary data.</text>
</comment>
<dbReference type="Pfam" id="PF12266">
    <property type="entry name" value="DUF3613"/>
    <property type="match status" value="1"/>
</dbReference>
<dbReference type="Proteomes" id="UP001595462">
    <property type="component" value="Unassembled WGS sequence"/>
</dbReference>
<feature type="chain" id="PRO_5046555746" evidence="1">
    <location>
        <begin position="24"/>
        <end position="88"/>
    </location>
</feature>
<evidence type="ECO:0000313" key="2">
    <source>
        <dbReference type="EMBL" id="MFC3105997.1"/>
    </source>
</evidence>
<keyword evidence="1" id="KW-0732">Signal</keyword>
<feature type="signal peptide" evidence="1">
    <location>
        <begin position="1"/>
        <end position="23"/>
    </location>
</feature>
<keyword evidence="3" id="KW-1185">Reference proteome</keyword>